<keyword evidence="2" id="KW-0418">Kinase</keyword>
<gene>
    <name evidence="2" type="ORF">DWW57_07955</name>
</gene>
<evidence type="ECO:0000313" key="2">
    <source>
        <dbReference type="EMBL" id="RGU56793.1"/>
    </source>
</evidence>
<organism evidence="2 3">
    <name type="scientific">Odoribacter splanchnicus</name>
    <dbReference type="NCBI Taxonomy" id="28118"/>
    <lineage>
        <taxon>Bacteria</taxon>
        <taxon>Pseudomonadati</taxon>
        <taxon>Bacteroidota</taxon>
        <taxon>Bacteroidia</taxon>
        <taxon>Bacteroidales</taxon>
        <taxon>Odoribacteraceae</taxon>
        <taxon>Odoribacter</taxon>
    </lineage>
</organism>
<protein>
    <submittedName>
        <fullName evidence="2">Histidine kinase</fullName>
    </submittedName>
</protein>
<keyword evidence="1" id="KW-0812">Transmembrane</keyword>
<feature type="transmembrane region" description="Helical" evidence="1">
    <location>
        <begin position="22"/>
        <end position="42"/>
    </location>
</feature>
<keyword evidence="1" id="KW-0472">Membrane</keyword>
<evidence type="ECO:0000256" key="1">
    <source>
        <dbReference type="SAM" id="Phobius"/>
    </source>
</evidence>
<dbReference type="RefSeq" id="WP_087394105.1">
    <property type="nucleotide sequence ID" value="NZ_JADMUD010000023.1"/>
</dbReference>
<reference evidence="2 3" key="1">
    <citation type="submission" date="2018-08" db="EMBL/GenBank/DDBJ databases">
        <title>A genome reference for cultivated species of the human gut microbiota.</title>
        <authorList>
            <person name="Zou Y."/>
            <person name="Xue W."/>
            <person name="Luo G."/>
        </authorList>
    </citation>
    <scope>NUCLEOTIDE SEQUENCE [LARGE SCALE GENOMIC DNA]</scope>
    <source>
        <strain evidence="2 3">AF16-14</strain>
    </source>
</reference>
<keyword evidence="2" id="KW-0808">Transferase</keyword>
<proteinExistence type="predicted"/>
<dbReference type="EMBL" id="QRYC01000008">
    <property type="protein sequence ID" value="RGU56793.1"/>
    <property type="molecule type" value="Genomic_DNA"/>
</dbReference>
<comment type="caution">
    <text evidence="2">The sequence shown here is derived from an EMBL/GenBank/DDBJ whole genome shotgun (WGS) entry which is preliminary data.</text>
</comment>
<keyword evidence="1" id="KW-1133">Transmembrane helix</keyword>
<dbReference type="GO" id="GO:0016301">
    <property type="term" value="F:kinase activity"/>
    <property type="evidence" value="ECO:0007669"/>
    <property type="project" value="UniProtKB-KW"/>
</dbReference>
<accession>A0A412TSM2</accession>
<name>A0A412TSM2_9BACT</name>
<dbReference type="AlphaFoldDB" id="A0A412TSM2"/>
<dbReference type="Proteomes" id="UP000284243">
    <property type="component" value="Unassembled WGS sequence"/>
</dbReference>
<sequence>MENIQETITDESLRKRQAFLRLVRKSVLFAIPFWALIALYVYDDPFMVLRKYEIYDSDVMLNEQQVGWQIYRNHKDSVHFNSFILGNSCAMAFRCGEWEKYLAPGDRAIRLFGNAESMKAISLKLRALDREGAEIKNVLMILDRTSLSRFELLTGASHILPAAVSGRNPFTVQLEFLQAFATPDFLFPYLKYRITGNVEPDMKRMNPHGRIRDSKNNDAFNPREKQIEQEGEAYWKNRKKEFPERDGTATIAEPAIFHRQRMVLDEIMEVLRRHGTSIRVLISPDYNQKKLHPDDREILQGIFGKENVYDFSGINEFTEDYHNYYEAGHYRPLLGNKLLERIYKRQ</sequence>
<evidence type="ECO:0000313" key="3">
    <source>
        <dbReference type="Proteomes" id="UP000284243"/>
    </source>
</evidence>